<dbReference type="InterPro" id="IPR036390">
    <property type="entry name" value="WH_DNA-bd_sf"/>
</dbReference>
<dbReference type="PROSITE" id="PS01125">
    <property type="entry name" value="ROK"/>
    <property type="match status" value="1"/>
</dbReference>
<dbReference type="RefSeq" id="WP_320425126.1">
    <property type="nucleotide sequence ID" value="NZ_JAXCLA010000007.1"/>
</dbReference>
<dbReference type="InterPro" id="IPR000835">
    <property type="entry name" value="HTH_MarR-typ"/>
</dbReference>
<dbReference type="Pfam" id="PF00480">
    <property type="entry name" value="ROK"/>
    <property type="match status" value="1"/>
</dbReference>
<reference evidence="4 5" key="1">
    <citation type="submission" date="2023-11" db="EMBL/GenBank/DDBJ databases">
        <title>Paucibacter sp. nov., isolated from fresh soil in Korea.</title>
        <authorList>
            <person name="Le N.T.T."/>
        </authorList>
    </citation>
    <scope>NUCLEOTIDE SEQUENCE [LARGE SCALE GENOMIC DNA]</scope>
    <source>
        <strain evidence="4 5">R3-3</strain>
    </source>
</reference>
<dbReference type="InterPro" id="IPR036388">
    <property type="entry name" value="WH-like_DNA-bd_sf"/>
</dbReference>
<comment type="similarity">
    <text evidence="1">Belongs to the ROK (NagC/XylR) family.</text>
</comment>
<dbReference type="SUPFAM" id="SSF53067">
    <property type="entry name" value="Actin-like ATPase domain"/>
    <property type="match status" value="1"/>
</dbReference>
<feature type="domain" description="HTH marR-type" evidence="3">
    <location>
        <begin position="15"/>
        <end position="70"/>
    </location>
</feature>
<dbReference type="InterPro" id="IPR043129">
    <property type="entry name" value="ATPase_NBD"/>
</dbReference>
<sequence>MTRLSSRHISQLHLYQVLHAVRRNGAAMSRAEIGESTGLSQPAVSSLTRRLLESGALVEVGARPSAGGGRRERELALNSDFVWVVGVNISLFRITVTLTDFAGSVRGTRSAPLATPMAKAALVKRVVKEVRACLAEHGGTGVALAGVGVALPGFVDSMGDLVHWSAVFSAGSKKTHRVTGLAAALSKELEVPVFIENEAKIRALAEQWFGRAARLTDAAAITLDQGLGVGLIINGELYRGRAGLAGEMGHVQIVADGRQCHCGKRGCLEAYVAHYAVVEQGQEAGLLPAGTLLPQDIEATYGQLADTARRPGAAGTKARAIFERQGRLLGTWIGNVVNLLALQLVIVDGGRQLAIELLEGPLRTALDEAMVMPHRGRVPVLIDHEGGEAWARGAASLVLQRLDESAQVVSVTSRHGFDEDLHPTETKNPAARRAAA</sequence>
<dbReference type="EMBL" id="JAXCLA010000007">
    <property type="protein sequence ID" value="MDY0747166.1"/>
    <property type="molecule type" value="Genomic_DNA"/>
</dbReference>
<dbReference type="SUPFAM" id="SSF46785">
    <property type="entry name" value="Winged helix' DNA-binding domain"/>
    <property type="match status" value="1"/>
</dbReference>
<gene>
    <name evidence="4" type="ORF">SNE35_21850</name>
</gene>
<evidence type="ECO:0000259" key="3">
    <source>
        <dbReference type="Pfam" id="PF12802"/>
    </source>
</evidence>
<dbReference type="Pfam" id="PF12802">
    <property type="entry name" value="MarR_2"/>
    <property type="match status" value="1"/>
</dbReference>
<dbReference type="InterPro" id="IPR000600">
    <property type="entry name" value="ROK"/>
</dbReference>
<name>A0ABU5DN64_9BURK</name>
<comment type="caution">
    <text evidence="4">The sequence shown here is derived from an EMBL/GenBank/DDBJ whole genome shotgun (WGS) entry which is preliminary data.</text>
</comment>
<dbReference type="Gene3D" id="1.10.10.10">
    <property type="entry name" value="Winged helix-like DNA-binding domain superfamily/Winged helix DNA-binding domain"/>
    <property type="match status" value="1"/>
</dbReference>
<evidence type="ECO:0000313" key="4">
    <source>
        <dbReference type="EMBL" id="MDY0747166.1"/>
    </source>
</evidence>
<proteinExistence type="inferred from homology"/>
<dbReference type="Gene3D" id="3.30.420.40">
    <property type="match status" value="2"/>
</dbReference>
<evidence type="ECO:0000313" key="5">
    <source>
        <dbReference type="Proteomes" id="UP001285263"/>
    </source>
</evidence>
<protein>
    <submittedName>
        <fullName evidence="4">ROK family transcriptional regulator</fullName>
    </submittedName>
</protein>
<evidence type="ECO:0000256" key="1">
    <source>
        <dbReference type="ARBA" id="ARBA00006479"/>
    </source>
</evidence>
<evidence type="ECO:0000256" key="2">
    <source>
        <dbReference type="SAM" id="MobiDB-lite"/>
    </source>
</evidence>
<organism evidence="4 5">
    <name type="scientific">Roseateles agri</name>
    <dbReference type="NCBI Taxonomy" id="3098619"/>
    <lineage>
        <taxon>Bacteria</taxon>
        <taxon>Pseudomonadati</taxon>
        <taxon>Pseudomonadota</taxon>
        <taxon>Betaproteobacteria</taxon>
        <taxon>Burkholderiales</taxon>
        <taxon>Sphaerotilaceae</taxon>
        <taxon>Roseateles</taxon>
    </lineage>
</organism>
<keyword evidence="5" id="KW-1185">Reference proteome</keyword>
<feature type="compositionally biased region" description="Basic and acidic residues" evidence="2">
    <location>
        <begin position="415"/>
        <end position="425"/>
    </location>
</feature>
<dbReference type="InterPro" id="IPR049874">
    <property type="entry name" value="ROK_cs"/>
</dbReference>
<accession>A0ABU5DN64</accession>
<feature type="region of interest" description="Disordered" evidence="2">
    <location>
        <begin position="413"/>
        <end position="436"/>
    </location>
</feature>
<dbReference type="PANTHER" id="PTHR18964">
    <property type="entry name" value="ROK (REPRESSOR, ORF, KINASE) FAMILY"/>
    <property type="match status" value="1"/>
</dbReference>
<dbReference type="Proteomes" id="UP001285263">
    <property type="component" value="Unassembled WGS sequence"/>
</dbReference>
<dbReference type="PANTHER" id="PTHR18964:SF173">
    <property type="entry name" value="GLUCOKINASE"/>
    <property type="match status" value="1"/>
</dbReference>